<evidence type="ECO:0000313" key="10">
    <source>
        <dbReference type="Ensembl" id="ENSOGAP00000017875.1"/>
    </source>
</evidence>
<evidence type="ECO:0000256" key="1">
    <source>
        <dbReference type="ARBA" id="ARBA00012513"/>
    </source>
</evidence>
<keyword evidence="3" id="KW-0808">Transferase</keyword>
<reference evidence="11" key="1">
    <citation type="submission" date="2011-03" db="EMBL/GenBank/DDBJ databases">
        <title>Version 3 of the genome sequence of Otolemur garnettii (Bushbaby).</title>
        <authorList>
            <consortium name="The Broad Institute Genome Sequencing Platform"/>
            <person name="Di Palma F."/>
            <person name="Johnson J."/>
            <person name="Lander E.S."/>
            <person name="Lindblad-Toh K."/>
            <person name="Jaffe D.B."/>
            <person name="Gnerre S."/>
            <person name="MacCallum I."/>
            <person name="Przybylski D."/>
            <person name="Ribeiro F.J."/>
            <person name="Burton J.N."/>
            <person name="Walker B.J."/>
            <person name="Sharpe T."/>
            <person name="Hall G."/>
        </authorList>
    </citation>
    <scope>NUCLEOTIDE SEQUENCE [LARGE SCALE GENOMIC DNA]</scope>
</reference>
<dbReference type="GO" id="GO:0005524">
    <property type="term" value="F:ATP binding"/>
    <property type="evidence" value="ECO:0007669"/>
    <property type="project" value="UniProtKB-KW"/>
</dbReference>
<dbReference type="InParanoid" id="H0XP34"/>
<proteinExistence type="predicted"/>
<accession>H0XP34</accession>
<evidence type="ECO:0000256" key="4">
    <source>
        <dbReference type="ARBA" id="ARBA00022741"/>
    </source>
</evidence>
<dbReference type="GeneTree" id="ENSGT00940000154862"/>
<evidence type="ECO:0000256" key="9">
    <source>
        <dbReference type="SAM" id="MobiDB-lite"/>
    </source>
</evidence>
<evidence type="ECO:0000256" key="3">
    <source>
        <dbReference type="ARBA" id="ARBA00022679"/>
    </source>
</evidence>
<keyword evidence="2" id="KW-0723">Serine/threonine-protein kinase</keyword>
<dbReference type="HOGENOM" id="CLU_1032646_0_0_1"/>
<keyword evidence="11" id="KW-1185">Reference proteome</keyword>
<sequence length="270" mass="29917">QQQKNSWVPVVHGLEEFKPFVEPELDISDQKRIDILVKMGYSQEEIEESLSKMKHDEIIPYSCCLRENFQSFSQLDSSDSSSSGSLPLARIRPSSGLSNNPGQSQARSRDITMTLQKGRKESREAGPAIPSVVAYPKRSQTNTKDSDHKEDGIPSQISRGIAVGREGIAPANPMLGDASLAPEAQWLQRQPHTPRLAGSNLALGHLINNDKYVCVHRYVLGTTQRVFNYFKNVLVEDSKLYSAPTHSISSATSLNQIHIPRGLASHSTFH</sequence>
<evidence type="ECO:0000256" key="8">
    <source>
        <dbReference type="ARBA" id="ARBA00048679"/>
    </source>
</evidence>
<dbReference type="FunFam" id="1.10.8.10:FF:000005">
    <property type="entry name" value="Non-specific serine/threonine protein kinase"/>
    <property type="match status" value="1"/>
</dbReference>
<protein>
    <recommendedName>
        <fullName evidence="1">non-specific serine/threonine protein kinase</fullName>
        <ecNumber evidence="1">2.7.11.1</ecNumber>
    </recommendedName>
</protein>
<dbReference type="Ensembl" id="ENSOGAT00000026922.1">
    <property type="protein sequence ID" value="ENSOGAP00000017875.1"/>
    <property type="gene ID" value="ENSOGAG00000028248.1"/>
</dbReference>
<evidence type="ECO:0000256" key="5">
    <source>
        <dbReference type="ARBA" id="ARBA00022777"/>
    </source>
</evidence>
<dbReference type="Proteomes" id="UP000005225">
    <property type="component" value="Unassembled WGS sequence"/>
</dbReference>
<evidence type="ECO:0000313" key="11">
    <source>
        <dbReference type="Proteomes" id="UP000005225"/>
    </source>
</evidence>
<reference evidence="10" key="3">
    <citation type="submission" date="2025-09" db="UniProtKB">
        <authorList>
            <consortium name="Ensembl"/>
        </authorList>
    </citation>
    <scope>IDENTIFICATION</scope>
</reference>
<evidence type="ECO:0000256" key="7">
    <source>
        <dbReference type="ARBA" id="ARBA00047899"/>
    </source>
</evidence>
<dbReference type="Gene3D" id="1.10.8.10">
    <property type="entry name" value="DNA helicase RuvA subunit, C-terminal domain"/>
    <property type="match status" value="1"/>
</dbReference>
<organism evidence="10 11">
    <name type="scientific">Otolemur garnettii</name>
    <name type="common">Small-eared galago</name>
    <name type="synonym">Garnett's greater bushbaby</name>
    <dbReference type="NCBI Taxonomy" id="30611"/>
    <lineage>
        <taxon>Eukaryota</taxon>
        <taxon>Metazoa</taxon>
        <taxon>Chordata</taxon>
        <taxon>Craniata</taxon>
        <taxon>Vertebrata</taxon>
        <taxon>Euteleostomi</taxon>
        <taxon>Mammalia</taxon>
        <taxon>Eutheria</taxon>
        <taxon>Euarchontoglires</taxon>
        <taxon>Primates</taxon>
        <taxon>Strepsirrhini</taxon>
        <taxon>Lorisiformes</taxon>
        <taxon>Galagidae</taxon>
        <taxon>Otolemur</taxon>
    </lineage>
</organism>
<reference evidence="10" key="2">
    <citation type="submission" date="2025-08" db="UniProtKB">
        <authorList>
            <consortium name="Ensembl"/>
        </authorList>
    </citation>
    <scope>IDENTIFICATION</scope>
</reference>
<evidence type="ECO:0000256" key="2">
    <source>
        <dbReference type="ARBA" id="ARBA00022527"/>
    </source>
</evidence>
<feature type="compositionally biased region" description="Polar residues" evidence="9">
    <location>
        <begin position="95"/>
        <end position="115"/>
    </location>
</feature>
<keyword evidence="4" id="KW-0547">Nucleotide-binding</keyword>
<comment type="catalytic activity">
    <reaction evidence="8">
        <text>L-seryl-[protein] + ATP = O-phospho-L-seryl-[protein] + ADP + H(+)</text>
        <dbReference type="Rhea" id="RHEA:17989"/>
        <dbReference type="Rhea" id="RHEA-COMP:9863"/>
        <dbReference type="Rhea" id="RHEA-COMP:11604"/>
        <dbReference type="ChEBI" id="CHEBI:15378"/>
        <dbReference type="ChEBI" id="CHEBI:29999"/>
        <dbReference type="ChEBI" id="CHEBI:30616"/>
        <dbReference type="ChEBI" id="CHEBI:83421"/>
        <dbReference type="ChEBI" id="CHEBI:456216"/>
        <dbReference type="EC" id="2.7.11.1"/>
    </reaction>
</comment>
<name>H0XP34_OTOGA</name>
<feature type="compositionally biased region" description="Low complexity" evidence="9">
    <location>
        <begin position="74"/>
        <end position="86"/>
    </location>
</feature>
<dbReference type="GO" id="GO:0004674">
    <property type="term" value="F:protein serine/threonine kinase activity"/>
    <property type="evidence" value="ECO:0007669"/>
    <property type="project" value="UniProtKB-KW"/>
</dbReference>
<feature type="region of interest" description="Disordered" evidence="9">
    <location>
        <begin position="74"/>
        <end position="154"/>
    </location>
</feature>
<dbReference type="AlphaFoldDB" id="H0XP34"/>
<comment type="catalytic activity">
    <reaction evidence="7">
        <text>L-threonyl-[protein] + ATP = O-phospho-L-threonyl-[protein] + ADP + H(+)</text>
        <dbReference type="Rhea" id="RHEA:46608"/>
        <dbReference type="Rhea" id="RHEA-COMP:11060"/>
        <dbReference type="Rhea" id="RHEA-COMP:11605"/>
        <dbReference type="ChEBI" id="CHEBI:15378"/>
        <dbReference type="ChEBI" id="CHEBI:30013"/>
        <dbReference type="ChEBI" id="CHEBI:30616"/>
        <dbReference type="ChEBI" id="CHEBI:61977"/>
        <dbReference type="ChEBI" id="CHEBI:456216"/>
        <dbReference type="EC" id="2.7.11.1"/>
    </reaction>
</comment>
<keyword evidence="5" id="KW-0418">Kinase</keyword>
<dbReference type="eggNOG" id="KOG0586">
    <property type="taxonomic scope" value="Eukaryota"/>
</dbReference>
<keyword evidence="6" id="KW-0067">ATP-binding</keyword>
<dbReference type="STRING" id="30611.ENSOGAP00000017875"/>
<dbReference type="EMBL" id="AAQR03014399">
    <property type="status" value="NOT_ANNOTATED_CDS"/>
    <property type="molecule type" value="Genomic_DNA"/>
</dbReference>
<dbReference type="EC" id="2.7.11.1" evidence="1"/>
<evidence type="ECO:0000256" key="6">
    <source>
        <dbReference type="ARBA" id="ARBA00022840"/>
    </source>
</evidence>